<dbReference type="RefSeq" id="WP_071077472.1">
    <property type="nucleotide sequence ID" value="NZ_LFKP01000008.1"/>
</dbReference>
<keyword evidence="1" id="KW-1133">Transmembrane helix</keyword>
<sequence>MGKIERVIFVHGTGATALDDVGQAWWQRDGYLWKEFICLGYLPEAFIWSGQNSERARRAAGITLRARIEQINKLGEQVHLIGHSHGGSVIKHALEYLPLVTAACIVSWSTVGTPVMRVGIRRGKMHIAIIVFMICLVAAIYGLTLLNGVHLWYARRDSIGDTVKFLMWLTVPLVGVCWTGMSLGCGLFGFLRSKQAEIQVNPQKYLSLWSKQDEPIVGLGASGSFSLRVLSDSSAVNHVAGKPLNQFVNNIVSRSLQGIDISYLELIRCESSAGSLGHRPLPDYVDELLIQRANEHAAVLGAHVREIIVAGADPMTGFVDLLHSATRTFTFRELVHTSYFDDFSCRALLLYHAIHHSSPARAAPLNLALRDWYADRFVGFPEIHPQTLPANRLGYVAVAVAIGATMIALSISTSLEATWSSALAPTTAQFHLREIMSGRALNAALSSVAGVDQLETVIRDPQVLRNDSGSVGGSLDVLHSYLAAALSTDGNGLIKAAKQVDSTLLPIFYDYALPFVHLNGSRQQLYDFANSSFYPGPVAELRDKKGFFPALEQLVWIAGVRNILDRPTLNVALSRCSQQSICTSRVHLAAVRALSRVKSPLLEQLVPLPSANDFSKLSDDDFNFRTALVGIMQLRSPLNDSLTSDDRELVIWLVKHREWMHISYINPANVGALPWSELESEVRRAIDGGGADQLRVAMFLQQTVWEPKIPSDISDKASRIAMAETSNSVPLINPAELLQSRRLVDCEFLRERNRNSLFKMLRKMKNGQSCKQFDVSPDPDAAIQEISSTKSINEYLLRFNDLGIGYWPEVLRSKMQADLIATLLVATCHARPEEQSIEGPLDRQQLRLALRMLHASASIRDVIPWFKPFFQRRCGERKIGSNPTSDQLNGDLIAFELIDWLGPEDSGNAELLMKGLSRTRYGPVANLGIPLIGTGVPTVDYVRWFDRHGYHTDVLFITASNPAEFRLARQTAAFKLASCRCASCDEERLMHFASKEGALARAYATPVAAMSALKAEAQFYAIKQDWRRAMSVCTNCSPAEWLAVATTLIKPLYRETNRLPIEPLKCQAVKKEQFDLIFNTDAK</sequence>
<dbReference type="AlphaFoldDB" id="A0A1S1U6C8"/>
<gene>
    <name evidence="2" type="ORF">AKG95_14135</name>
</gene>
<dbReference type="EMBL" id="LFKP01000008">
    <property type="protein sequence ID" value="OHV96000.1"/>
    <property type="molecule type" value="Genomic_DNA"/>
</dbReference>
<comment type="caution">
    <text evidence="2">The sequence shown here is derived from an EMBL/GenBank/DDBJ whole genome shotgun (WGS) entry which is preliminary data.</text>
</comment>
<feature type="transmembrane region" description="Helical" evidence="1">
    <location>
        <begin position="127"/>
        <end position="153"/>
    </location>
</feature>
<reference evidence="2 3" key="1">
    <citation type="submission" date="2015-06" db="EMBL/GenBank/DDBJ databases">
        <title>Draft genome sequencing of a biphenyl-degrading bacterium, Janthinobacterium lividum MEG1.</title>
        <authorList>
            <person name="Shimodaira J."/>
            <person name="Hatta T."/>
        </authorList>
    </citation>
    <scope>NUCLEOTIDE SEQUENCE [LARGE SCALE GENOMIC DNA]</scope>
    <source>
        <strain evidence="2 3">MEG1</strain>
    </source>
</reference>
<dbReference type="Proteomes" id="UP000179840">
    <property type="component" value="Unassembled WGS sequence"/>
</dbReference>
<proteinExistence type="predicted"/>
<feature type="transmembrane region" description="Helical" evidence="1">
    <location>
        <begin position="165"/>
        <end position="191"/>
    </location>
</feature>
<dbReference type="InterPro" id="IPR029058">
    <property type="entry name" value="AB_hydrolase_fold"/>
</dbReference>
<accession>A0A1S1U6C8</accession>
<organism evidence="2 3">
    <name type="scientific">Janthinobacterium lividum</name>
    <dbReference type="NCBI Taxonomy" id="29581"/>
    <lineage>
        <taxon>Bacteria</taxon>
        <taxon>Pseudomonadati</taxon>
        <taxon>Pseudomonadota</taxon>
        <taxon>Betaproteobacteria</taxon>
        <taxon>Burkholderiales</taxon>
        <taxon>Oxalobacteraceae</taxon>
        <taxon>Janthinobacterium</taxon>
    </lineage>
</organism>
<dbReference type="Gene3D" id="3.40.50.1820">
    <property type="entry name" value="alpha/beta hydrolase"/>
    <property type="match status" value="1"/>
</dbReference>
<dbReference type="SUPFAM" id="SSF53474">
    <property type="entry name" value="alpha/beta-Hydrolases"/>
    <property type="match status" value="1"/>
</dbReference>
<feature type="transmembrane region" description="Helical" evidence="1">
    <location>
        <begin position="393"/>
        <end position="411"/>
    </location>
</feature>
<evidence type="ECO:0000256" key="1">
    <source>
        <dbReference type="SAM" id="Phobius"/>
    </source>
</evidence>
<protein>
    <recommendedName>
        <fullName evidence="4">Alpha/beta hydrolase</fullName>
    </recommendedName>
</protein>
<keyword evidence="1" id="KW-0472">Membrane</keyword>
<name>A0A1S1U6C8_9BURK</name>
<evidence type="ECO:0000313" key="3">
    <source>
        <dbReference type="Proteomes" id="UP000179840"/>
    </source>
</evidence>
<evidence type="ECO:0000313" key="2">
    <source>
        <dbReference type="EMBL" id="OHV96000.1"/>
    </source>
</evidence>
<keyword evidence="1" id="KW-0812">Transmembrane</keyword>
<evidence type="ECO:0008006" key="4">
    <source>
        <dbReference type="Google" id="ProtNLM"/>
    </source>
</evidence>